<evidence type="ECO:0000259" key="1">
    <source>
        <dbReference type="Pfam" id="PF01844"/>
    </source>
</evidence>
<dbReference type="EMBL" id="CP078075">
    <property type="protein sequence ID" value="WDM44918.1"/>
    <property type="molecule type" value="Genomic_DNA"/>
</dbReference>
<dbReference type="RefSeq" id="WP_282215071.1">
    <property type="nucleotide sequence ID" value="NZ_BAAAUN010000001.1"/>
</dbReference>
<gene>
    <name evidence="2" type="ORF">KV395_17410</name>
</gene>
<dbReference type="InterPro" id="IPR003615">
    <property type="entry name" value="HNH_nuc"/>
</dbReference>
<keyword evidence="3" id="KW-1185">Reference proteome</keyword>
<feature type="domain" description="HNH" evidence="1">
    <location>
        <begin position="10"/>
        <end position="55"/>
    </location>
</feature>
<sequence>MLAAETKGKCAYCESKINNVAYPHVEHIVPKMNRRDLAHSWENLTSACPVCNTNKDTYFDESTPLLNPYVDEIEAHISAKGPLIDWTLGDIRAEVTVRKIDLNRWGLLTARAKRIEKIREMLERWNASSSPLREILAGALMLDATEGEYSLATLAMLREHGFISGS</sequence>
<keyword evidence="2" id="KW-0540">Nuclease</keyword>
<dbReference type="Gene3D" id="1.10.30.50">
    <property type="match status" value="1"/>
</dbReference>
<evidence type="ECO:0000313" key="2">
    <source>
        <dbReference type="EMBL" id="WDM44918.1"/>
    </source>
</evidence>
<dbReference type="Pfam" id="PF01844">
    <property type="entry name" value="HNH"/>
    <property type="match status" value="1"/>
</dbReference>
<reference evidence="2 3" key="1">
    <citation type="submission" date="2021-06" db="EMBL/GenBank/DDBJ databases">
        <title>Genome-based taxonomic framework of Microbacterium strains isolated from marine environment, the description of four new species and reclassification of four preexisting species.</title>
        <authorList>
            <person name="Lee S.D."/>
            <person name="Kim S.-M."/>
            <person name="Byeon Y.-S."/>
            <person name="Yang H.L."/>
            <person name="Kim I.S."/>
        </authorList>
    </citation>
    <scope>NUCLEOTIDE SEQUENCE [LARGE SCALE GENOMIC DNA]</scope>
    <source>
        <strain evidence="2 3">KACC 14465</strain>
    </source>
</reference>
<name>A0ABY7XWG3_MICLT</name>
<dbReference type="Proteomes" id="UP001215097">
    <property type="component" value="Chromosome"/>
</dbReference>
<keyword evidence="2" id="KW-0255">Endonuclease</keyword>
<protein>
    <submittedName>
        <fullName evidence="2">HNH endonuclease</fullName>
    </submittedName>
</protein>
<dbReference type="InterPro" id="IPR002711">
    <property type="entry name" value="HNH"/>
</dbReference>
<dbReference type="CDD" id="cd00085">
    <property type="entry name" value="HNHc"/>
    <property type="match status" value="1"/>
</dbReference>
<proteinExistence type="predicted"/>
<organism evidence="2 3">
    <name type="scientific">Microbacterium luteolum</name>
    <name type="common">Aureobacterium luteolum</name>
    <dbReference type="NCBI Taxonomy" id="69367"/>
    <lineage>
        <taxon>Bacteria</taxon>
        <taxon>Bacillati</taxon>
        <taxon>Actinomycetota</taxon>
        <taxon>Actinomycetes</taxon>
        <taxon>Micrococcales</taxon>
        <taxon>Microbacteriaceae</taxon>
        <taxon>Microbacterium</taxon>
    </lineage>
</organism>
<accession>A0ABY7XWG3</accession>
<evidence type="ECO:0000313" key="3">
    <source>
        <dbReference type="Proteomes" id="UP001215097"/>
    </source>
</evidence>
<dbReference type="GO" id="GO:0004519">
    <property type="term" value="F:endonuclease activity"/>
    <property type="evidence" value="ECO:0007669"/>
    <property type="project" value="UniProtKB-KW"/>
</dbReference>
<keyword evidence="2" id="KW-0378">Hydrolase</keyword>